<name>A0A445F6Z7_GLYSO</name>
<proteinExistence type="predicted"/>
<evidence type="ECO:0000313" key="2">
    <source>
        <dbReference type="Proteomes" id="UP000289340"/>
    </source>
</evidence>
<gene>
    <name evidence="1" type="ORF">D0Y65_054481</name>
</gene>
<dbReference type="AlphaFoldDB" id="A0A445F6Z7"/>
<protein>
    <submittedName>
        <fullName evidence="1">Uncharacterized protein</fullName>
    </submittedName>
</protein>
<dbReference type="Pfam" id="PF07279">
    <property type="entry name" value="DUF1442"/>
    <property type="match status" value="1"/>
</dbReference>
<organism evidence="1 2">
    <name type="scientific">Glycine soja</name>
    <name type="common">Wild soybean</name>
    <dbReference type="NCBI Taxonomy" id="3848"/>
    <lineage>
        <taxon>Eukaryota</taxon>
        <taxon>Viridiplantae</taxon>
        <taxon>Streptophyta</taxon>
        <taxon>Embryophyta</taxon>
        <taxon>Tracheophyta</taxon>
        <taxon>Spermatophyta</taxon>
        <taxon>Magnoliopsida</taxon>
        <taxon>eudicotyledons</taxon>
        <taxon>Gunneridae</taxon>
        <taxon>Pentapetalae</taxon>
        <taxon>rosids</taxon>
        <taxon>fabids</taxon>
        <taxon>Fabales</taxon>
        <taxon>Fabaceae</taxon>
        <taxon>Papilionoideae</taxon>
        <taxon>50 kb inversion clade</taxon>
        <taxon>NPAAA clade</taxon>
        <taxon>indigoferoid/millettioid clade</taxon>
        <taxon>Phaseoleae</taxon>
        <taxon>Glycine</taxon>
        <taxon>Glycine subgen. Soja</taxon>
    </lineage>
</organism>
<dbReference type="PANTHER" id="PTHR33593">
    <property type="entry name" value="DUF1442 FAMILY PROTEIN"/>
    <property type="match status" value="1"/>
</dbReference>
<evidence type="ECO:0000313" key="1">
    <source>
        <dbReference type="EMBL" id="RZB44557.1"/>
    </source>
</evidence>
<reference evidence="1 2" key="1">
    <citation type="submission" date="2018-09" db="EMBL/GenBank/DDBJ databases">
        <title>A high-quality reference genome of wild soybean provides a powerful tool to mine soybean genomes.</title>
        <authorList>
            <person name="Xie M."/>
            <person name="Chung C.Y.L."/>
            <person name="Li M.-W."/>
            <person name="Wong F.-L."/>
            <person name="Chan T.-F."/>
            <person name="Lam H.-M."/>
        </authorList>
    </citation>
    <scope>NUCLEOTIDE SEQUENCE [LARGE SCALE GENOMIC DNA]</scope>
    <source>
        <strain evidence="2">cv. W05</strain>
        <tissue evidence="1">Hypocotyl of etiolated seedlings</tissue>
    </source>
</reference>
<dbReference type="InterPro" id="IPR009902">
    <property type="entry name" value="DUF1442"/>
</dbReference>
<dbReference type="EMBL" id="QZWG01000020">
    <property type="protein sequence ID" value="RZB44557.1"/>
    <property type="molecule type" value="Genomic_DNA"/>
</dbReference>
<accession>A0A445F6Z7</accession>
<comment type="caution">
    <text evidence="1">The sequence shown here is derived from an EMBL/GenBank/DDBJ whole genome shotgun (WGS) entry which is preliminary data.</text>
</comment>
<keyword evidence="2" id="KW-1185">Reference proteome</keyword>
<sequence length="218" mass="24792">MKLVWSPELALKSYMDTIRSCEKFKEAGVPKLLSAMAIGWNTKFILESWSCGGSVAESVGLAIVACNMWARHVCLVPDQPSTVQYITALAKMRVSPRVDTPSFNPVHLPLLPLRLLPPLHRRRRLHRRLPLAPRLCHLCPRALLRPRRHEEVLPPPQGQAPVHCGPRLRLFGRLRGYLQCFQRGCDAWWGRLWSFHQNYGGRVPCGAFDERVEDHGPA</sequence>
<dbReference type="Proteomes" id="UP000289340">
    <property type="component" value="Chromosome 20"/>
</dbReference>
<dbReference type="PANTHER" id="PTHR33593:SF28">
    <property type="entry name" value="ANKYRIN REPEAT_KH DOMAIN PROTEIN (DUF1442)"/>
    <property type="match status" value="1"/>
</dbReference>